<feature type="compositionally biased region" description="Low complexity" evidence="5">
    <location>
        <begin position="225"/>
        <end position="241"/>
    </location>
</feature>
<dbReference type="VEuPathDB" id="ToxoDB:ENH_00005490"/>
<evidence type="ECO:0000256" key="1">
    <source>
        <dbReference type="ARBA" id="ARBA00022741"/>
    </source>
</evidence>
<feature type="compositionally biased region" description="Basic residues" evidence="5">
    <location>
        <begin position="898"/>
        <end position="907"/>
    </location>
</feature>
<dbReference type="SMART" id="SM00847">
    <property type="entry name" value="HA2"/>
    <property type="match status" value="1"/>
</dbReference>
<feature type="compositionally biased region" description="Low complexity" evidence="5">
    <location>
        <begin position="337"/>
        <end position="354"/>
    </location>
</feature>
<evidence type="ECO:0000313" key="10">
    <source>
        <dbReference type="Proteomes" id="UP000030754"/>
    </source>
</evidence>
<feature type="compositionally biased region" description="Basic and acidic residues" evidence="5">
    <location>
        <begin position="874"/>
        <end position="893"/>
    </location>
</feature>
<feature type="compositionally biased region" description="Polar residues" evidence="5">
    <location>
        <begin position="941"/>
        <end position="953"/>
    </location>
</feature>
<evidence type="ECO:0000259" key="8">
    <source>
        <dbReference type="PROSITE" id="PS51194"/>
    </source>
</evidence>
<evidence type="ECO:0000256" key="2">
    <source>
        <dbReference type="ARBA" id="ARBA00022801"/>
    </source>
</evidence>
<keyword evidence="6" id="KW-0812">Transmembrane</keyword>
<feature type="compositionally biased region" description="Polar residues" evidence="5">
    <location>
        <begin position="971"/>
        <end position="983"/>
    </location>
</feature>
<evidence type="ECO:0000259" key="7">
    <source>
        <dbReference type="PROSITE" id="PS51192"/>
    </source>
</evidence>
<gene>
    <name evidence="9" type="ORF">ENH_00005490</name>
</gene>
<dbReference type="InterPro" id="IPR056371">
    <property type="entry name" value="DHX37-like_C"/>
</dbReference>
<dbReference type="OrthoDB" id="10253254at2759"/>
<keyword evidence="2" id="KW-0378">Hydrolase</keyword>
<feature type="compositionally biased region" description="Low complexity" evidence="5">
    <location>
        <begin position="373"/>
        <end position="391"/>
    </location>
</feature>
<feature type="region of interest" description="Disordered" evidence="5">
    <location>
        <begin position="470"/>
        <end position="507"/>
    </location>
</feature>
<sequence>MEVKSKAPTQLLDVSLLEDDGPQDAGEGSNQMLLMPRKRKEKKSGSLGNQNEAQKDTKKGSNRKQRKLKQLLVRLLPCEGQHGRVTWQRLWFAAAAPPVLLLPAVDAAATVLLLLLLQKKHKERDVRAALHEELQKYDMRAVLEQQEGAAAAGTDVATKAAGAAGDAAAAEPTAAAADNEQAQLAKTMLLLGRGSLLTGVKGRRLQKKARKALMLQQEMQRRQQRLQQQRQDTQQQQQKQQNEARKQSCDNTGGTERTQQDKEKQQEKQQHEEVSSAYSEAKEREGESSQGPVQQQQQHEKTQQQQQQKTGTGAGQPGDGGLSNELENDTASTPKGRFSSSSNMRRRSNSSSKRLALGLGSREMVVNELENDTASTAASSSSSSSSGGQSAERMAASLETKRAAAANAAAGTACRGNRNRLPRISYSPEAAAACLHRSPEFEQSRAALPAAEAEGRVLSFLLQQEHPLVEEAEECSSSSDEEARAAQTGAAAAAGGASRRRKRKKTLDLAGRRHADILCISGATGSGKSTQIPQFVFESGICYPQMLFSKKCEAALQLLEEQASAAESAVSPASAANAAAVAGGENEGPAADAPVSAAAAAAAAKPGSLSVEATKEGIVVKRQMSVCITQPRRVAAVSLARRVAEEMGSPELVGYQVRHDRHNVGPHCRLKFATDGILLREIQDDFLLRKYCCIIVDEAHERSINVDLLLGLVSRVVVMRRERFEKGKDTLPPLKVLVMSATLKATDFTENSHLFTPPPALLHLESRTFEVRVHFSKKTPDHYVDAAVKKALQIHTRLPAGSVLVFLTGRAEVLEAVRQLQEWQKRRDKRLQASAAFAAAAATESDGDEASDVMASESDFLLSDQSEDEPLPLEEAKPPDSDSEVSVHSDDSFSSRSSQRRRQKLKLPNHLLQLSLASDAEESDGPQNEIKEAEEEVLKTVLSTPHISSSANERQVAPCEATRSHGDSSSKSHGASNVLQATKTEGAVSRQGKVKRRKVGEPSKSPEEATNVSLAVPEASSKPPQPLQRAAEAGIETFDSPDTSKRRVRKTVSAGGWLGAGVQVRKKPPDNEKSQDESSSGAVPGKDESVQEPPASSQEETVVPRLTAIPLYATLPGELQRLAFEPPSPDERRIIVATNVAETSLTLPNVRYVVDSGREKRRVFATGSECFSYFTVTLTSQAAAQQRAGRAGRVGAGVCYRLYSSAVYEHEMERYPPPQIHTVPLDHLLLFMAALGIPRPSAFPFPSPPPAAALESARRRLVALGALQPKGSEQKQKHHQKSMREPEVCCTALGRRMSELPIPPRFAKILLLACSRHKEHGPEFVAVACYLVAALSVGELLPSLPPQSRIADIGEGDAAGNRIRPPRRPWEEQDSDIDAYVWLCGAYSHARSPVGFCKSYGLDPSRFAEVGALAAQLAQLMRVLLQQARQGQESLEAAEPQQEAPADDLQALKAPLRLAIPTAEAKRCLQQCVVQGLIDHVAVWQDPPRLPPDATPEQRAANRGGYRCAELKGQLALVHSASNILHVSPRPKLLVYNQLIHEGRAVLQICHPLHDTELSTSDSPLIHHTFLQLPAPAYDSRRDAVMGWSRPVYSPLQLPLPAVERPLLRTKSGQNVAISPQEQQHQLYECFASALIAGRVMPRLKRFASALCVTPEGMLAGSRSGTFAVRAFVTELAKKDIASRAELVKLWKAEPKYLLGEYIALLRSYNYETLQDVRDMWPPI</sequence>
<reference evidence="9" key="2">
    <citation type="submission" date="2013-10" db="EMBL/GenBank/DDBJ databases">
        <authorList>
            <person name="Aslett M."/>
        </authorList>
    </citation>
    <scope>NUCLEOTIDE SEQUENCE [LARGE SCALE GENOMIC DNA]</scope>
    <source>
        <strain evidence="9">Houghton</strain>
    </source>
</reference>
<accession>U6MI48</accession>
<feature type="transmembrane region" description="Helical" evidence="6">
    <location>
        <begin position="90"/>
        <end position="117"/>
    </location>
</feature>
<feature type="region of interest" description="Disordered" evidence="5">
    <location>
        <begin position="863"/>
        <end position="1101"/>
    </location>
</feature>
<dbReference type="GO" id="GO:0003723">
    <property type="term" value="F:RNA binding"/>
    <property type="evidence" value="ECO:0007669"/>
    <property type="project" value="TreeGrafter"/>
</dbReference>
<dbReference type="Pfam" id="PF00271">
    <property type="entry name" value="Helicase_C"/>
    <property type="match status" value="1"/>
</dbReference>
<dbReference type="GeneID" id="25470740"/>
<feature type="region of interest" description="Disordered" evidence="5">
    <location>
        <begin position="1"/>
        <end position="66"/>
    </location>
</feature>
<dbReference type="GO" id="GO:0004386">
    <property type="term" value="F:helicase activity"/>
    <property type="evidence" value="ECO:0007669"/>
    <property type="project" value="UniProtKB-KW"/>
</dbReference>
<dbReference type="SUPFAM" id="SSF52540">
    <property type="entry name" value="P-loop containing nucleoside triphosphate hydrolases"/>
    <property type="match status" value="1"/>
</dbReference>
<dbReference type="SMART" id="SM00490">
    <property type="entry name" value="HELICc"/>
    <property type="match status" value="1"/>
</dbReference>
<dbReference type="GO" id="GO:0016787">
    <property type="term" value="F:hydrolase activity"/>
    <property type="evidence" value="ECO:0007669"/>
    <property type="project" value="UniProtKB-KW"/>
</dbReference>
<dbReference type="PANTHER" id="PTHR18934">
    <property type="entry name" value="ATP-DEPENDENT RNA HELICASE"/>
    <property type="match status" value="1"/>
</dbReference>
<feature type="domain" description="Helicase ATP-binding" evidence="7">
    <location>
        <begin position="580"/>
        <end position="761"/>
    </location>
</feature>
<feature type="compositionally biased region" description="Basic and acidic residues" evidence="5">
    <location>
        <begin position="258"/>
        <end position="287"/>
    </location>
</feature>
<protein>
    <submittedName>
        <fullName evidence="9">ATP-dependent helicase, putative</fullName>
    </submittedName>
</protein>
<dbReference type="PROSITE" id="PS51192">
    <property type="entry name" value="HELICASE_ATP_BIND_1"/>
    <property type="match status" value="1"/>
</dbReference>
<feature type="region of interest" description="Disordered" evidence="5">
    <location>
        <begin position="211"/>
        <end position="399"/>
    </location>
</feature>
<evidence type="ECO:0000256" key="3">
    <source>
        <dbReference type="ARBA" id="ARBA00022806"/>
    </source>
</evidence>
<dbReference type="GO" id="GO:0005730">
    <property type="term" value="C:nucleolus"/>
    <property type="evidence" value="ECO:0007669"/>
    <property type="project" value="TreeGrafter"/>
</dbReference>
<dbReference type="InterPro" id="IPR014001">
    <property type="entry name" value="Helicase_ATP-bd"/>
</dbReference>
<dbReference type="GO" id="GO:0000462">
    <property type="term" value="P:maturation of SSU-rRNA from tricistronic rRNA transcript (SSU-rRNA, 5.8S rRNA, LSU-rRNA)"/>
    <property type="evidence" value="ECO:0007669"/>
    <property type="project" value="TreeGrafter"/>
</dbReference>
<keyword evidence="4" id="KW-0067">ATP-binding</keyword>
<dbReference type="SMART" id="SM00487">
    <property type="entry name" value="DEXDc"/>
    <property type="match status" value="1"/>
</dbReference>
<feature type="compositionally biased region" description="Basic and acidic residues" evidence="5">
    <location>
        <begin position="1067"/>
        <end position="1076"/>
    </location>
</feature>
<dbReference type="Pfam" id="PF23362">
    <property type="entry name" value="DHX37_C"/>
    <property type="match status" value="1"/>
</dbReference>
<reference evidence="9" key="1">
    <citation type="submission" date="2013-10" db="EMBL/GenBank/DDBJ databases">
        <title>Genomic analysis of the causative agents of coccidiosis in chickens.</title>
        <authorList>
            <person name="Reid A.J."/>
            <person name="Blake D."/>
            <person name="Billington K."/>
            <person name="Browne H."/>
            <person name="Dunn M."/>
            <person name="Hung S."/>
            <person name="Kawahara F."/>
            <person name="Miranda-Saavedra D."/>
            <person name="Mourier T."/>
            <person name="Nagra H."/>
            <person name="Otto T.D."/>
            <person name="Rawlings N."/>
            <person name="Sanchez A."/>
            <person name="Sanders M."/>
            <person name="Subramaniam C."/>
            <person name="Tay Y."/>
            <person name="Dear P."/>
            <person name="Doerig C."/>
            <person name="Gruber A."/>
            <person name="Parkinson J."/>
            <person name="Shirley M."/>
            <person name="Wan K.L."/>
            <person name="Berriman M."/>
            <person name="Tomley F."/>
            <person name="Pain A."/>
        </authorList>
    </citation>
    <scope>NUCLEOTIDE SEQUENCE [LARGE SCALE GENOMIC DNA]</scope>
    <source>
        <strain evidence="9">Houghton</strain>
    </source>
</reference>
<dbReference type="Gene3D" id="3.40.50.300">
    <property type="entry name" value="P-loop containing nucleotide triphosphate hydrolases"/>
    <property type="match status" value="3"/>
</dbReference>
<dbReference type="RefSeq" id="XP_013439476.1">
    <property type="nucleotide sequence ID" value="XM_013584022.1"/>
</dbReference>
<keyword evidence="1" id="KW-0547">Nucleotide-binding</keyword>
<keyword evidence="10" id="KW-1185">Reference proteome</keyword>
<feature type="compositionally biased region" description="Low complexity" evidence="5">
    <location>
        <begin position="485"/>
        <end position="497"/>
    </location>
</feature>
<feature type="region of interest" description="Disordered" evidence="5">
    <location>
        <begin position="1351"/>
        <end position="1370"/>
    </location>
</feature>
<dbReference type="Proteomes" id="UP000030754">
    <property type="component" value="Unassembled WGS sequence"/>
</dbReference>
<dbReference type="Gene3D" id="1.20.120.1080">
    <property type="match status" value="1"/>
</dbReference>
<evidence type="ECO:0000256" key="5">
    <source>
        <dbReference type="SAM" id="MobiDB-lite"/>
    </source>
</evidence>
<feature type="domain" description="Helicase C-terminal" evidence="8">
    <location>
        <begin position="1060"/>
        <end position="1236"/>
    </location>
</feature>
<proteinExistence type="predicted"/>
<dbReference type="InterPro" id="IPR007502">
    <property type="entry name" value="Helicase-assoc_dom"/>
</dbReference>
<keyword evidence="6" id="KW-0472">Membrane</keyword>
<evidence type="ECO:0000256" key="6">
    <source>
        <dbReference type="SAM" id="Phobius"/>
    </source>
</evidence>
<keyword evidence="3 9" id="KW-0347">Helicase</keyword>
<dbReference type="EMBL" id="HG722356">
    <property type="protein sequence ID" value="CDJ62114.1"/>
    <property type="molecule type" value="Genomic_DNA"/>
</dbReference>
<dbReference type="InterPro" id="IPR027417">
    <property type="entry name" value="P-loop_NTPase"/>
</dbReference>
<dbReference type="PANTHER" id="PTHR18934:SF99">
    <property type="entry name" value="ATP-DEPENDENT RNA HELICASE DHX37-RELATED"/>
    <property type="match status" value="1"/>
</dbReference>
<organism evidence="9 10">
    <name type="scientific">Eimeria necatrix</name>
    <dbReference type="NCBI Taxonomy" id="51315"/>
    <lineage>
        <taxon>Eukaryota</taxon>
        <taxon>Sar</taxon>
        <taxon>Alveolata</taxon>
        <taxon>Apicomplexa</taxon>
        <taxon>Conoidasida</taxon>
        <taxon>Coccidia</taxon>
        <taxon>Eucoccidiorida</taxon>
        <taxon>Eimeriorina</taxon>
        <taxon>Eimeriidae</taxon>
        <taxon>Eimeria</taxon>
    </lineage>
</organism>
<dbReference type="InterPro" id="IPR001650">
    <property type="entry name" value="Helicase_C-like"/>
</dbReference>
<name>U6MI48_9EIME</name>
<dbReference type="PROSITE" id="PS51194">
    <property type="entry name" value="HELICASE_CTER"/>
    <property type="match status" value="1"/>
</dbReference>
<dbReference type="GO" id="GO:0005524">
    <property type="term" value="F:ATP binding"/>
    <property type="evidence" value="ECO:0007669"/>
    <property type="project" value="UniProtKB-KW"/>
</dbReference>
<evidence type="ECO:0000256" key="4">
    <source>
        <dbReference type="ARBA" id="ARBA00022840"/>
    </source>
</evidence>
<evidence type="ECO:0000313" key="9">
    <source>
        <dbReference type="EMBL" id="CDJ62114.1"/>
    </source>
</evidence>
<keyword evidence="6" id="KW-1133">Transmembrane helix</keyword>
<feature type="compositionally biased region" description="Gly residues" evidence="5">
    <location>
        <begin position="312"/>
        <end position="321"/>
    </location>
</feature>